<gene>
    <name evidence="2" type="ORF">MANES_18G078200</name>
</gene>
<dbReference type="AlphaFoldDB" id="A0A2C9U155"/>
<accession>A0A2C9U155</accession>
<evidence type="ECO:0000313" key="2">
    <source>
        <dbReference type="EMBL" id="OAY23425.1"/>
    </source>
</evidence>
<dbReference type="Pfam" id="PF14244">
    <property type="entry name" value="Retrotran_gag_3"/>
    <property type="match status" value="1"/>
</dbReference>
<proteinExistence type="predicted"/>
<reference evidence="2" key="1">
    <citation type="submission" date="2016-02" db="EMBL/GenBank/DDBJ databases">
        <title>WGS assembly of Manihot esculenta.</title>
        <authorList>
            <person name="Bredeson J.V."/>
            <person name="Prochnik S.E."/>
            <person name="Lyons J.B."/>
            <person name="Schmutz J."/>
            <person name="Grimwood J."/>
            <person name="Vrebalov J."/>
            <person name="Bart R.S."/>
            <person name="Amuge T."/>
            <person name="Ferguson M.E."/>
            <person name="Green R."/>
            <person name="Putnam N."/>
            <person name="Stites J."/>
            <person name="Rounsley S."/>
            <person name="Rokhsar D.S."/>
        </authorList>
    </citation>
    <scope>NUCLEOTIDE SEQUENCE [LARGE SCALE GENOMIC DNA]</scope>
    <source>
        <tissue evidence="2">Leaf</tissue>
    </source>
</reference>
<organism evidence="2">
    <name type="scientific">Manihot esculenta</name>
    <name type="common">Cassava</name>
    <name type="synonym">Jatropha manihot</name>
    <dbReference type="NCBI Taxonomy" id="3983"/>
    <lineage>
        <taxon>Eukaryota</taxon>
        <taxon>Viridiplantae</taxon>
        <taxon>Streptophyta</taxon>
        <taxon>Embryophyta</taxon>
        <taxon>Tracheophyta</taxon>
        <taxon>Spermatophyta</taxon>
        <taxon>Magnoliopsida</taxon>
        <taxon>eudicotyledons</taxon>
        <taxon>Gunneridae</taxon>
        <taxon>Pentapetalae</taxon>
        <taxon>rosids</taxon>
        <taxon>fabids</taxon>
        <taxon>Malpighiales</taxon>
        <taxon>Euphorbiaceae</taxon>
        <taxon>Crotonoideae</taxon>
        <taxon>Manihoteae</taxon>
        <taxon>Manihot</taxon>
    </lineage>
</organism>
<sequence>MLLVSVQLNGINYRGQNRAMNIALNSKNKLAFVEGKIDVPKDGYEEYEKWRRCNYMVTSWILNSISKDLVGSFLYVTTARELWQLWDELANIVPILACICGSEKLATKIHNANHLMQFLMGLNDTFDQVRSQVLLLDPLPTVNKAFSMVLRVESRKEVQTNLTEHTEVAALAVRSQGNRRDYISTTQGRTTVTTII</sequence>
<evidence type="ECO:0000259" key="1">
    <source>
        <dbReference type="Pfam" id="PF14244"/>
    </source>
</evidence>
<protein>
    <recommendedName>
        <fullName evidence="1">Retrotransposon Copia-like N-terminal domain-containing protein</fullName>
    </recommendedName>
</protein>
<feature type="domain" description="Retrotransposon Copia-like N-terminal" evidence="1">
    <location>
        <begin position="1"/>
        <end position="41"/>
    </location>
</feature>
<dbReference type="PANTHER" id="PTHR37610">
    <property type="entry name" value="CCHC-TYPE DOMAIN-CONTAINING PROTEIN"/>
    <property type="match status" value="1"/>
</dbReference>
<dbReference type="InterPro" id="IPR029472">
    <property type="entry name" value="Copia-like_N"/>
</dbReference>
<name>A0A2C9U155_MANES</name>
<dbReference type="PANTHER" id="PTHR37610:SF40">
    <property type="entry name" value="OS01G0909600 PROTEIN"/>
    <property type="match status" value="1"/>
</dbReference>
<dbReference type="EMBL" id="CM004404">
    <property type="protein sequence ID" value="OAY23425.1"/>
    <property type="molecule type" value="Genomic_DNA"/>
</dbReference>